<name>A0AAE0NUB2_9PEZI</name>
<reference evidence="3" key="2">
    <citation type="submission" date="2023-06" db="EMBL/GenBank/DDBJ databases">
        <authorList>
            <consortium name="Lawrence Berkeley National Laboratory"/>
            <person name="Haridas S."/>
            <person name="Hensen N."/>
            <person name="Bonometti L."/>
            <person name="Westerberg I."/>
            <person name="Brannstrom I.O."/>
            <person name="Guillou S."/>
            <person name="Cros-Aarteil S."/>
            <person name="Calhoun S."/>
            <person name="Kuo A."/>
            <person name="Mondo S."/>
            <person name="Pangilinan J."/>
            <person name="Riley R."/>
            <person name="LaButti K."/>
            <person name="Andreopoulos B."/>
            <person name="Lipzen A."/>
            <person name="Chen C."/>
            <person name="Yanf M."/>
            <person name="Daum C."/>
            <person name="Ng V."/>
            <person name="Clum A."/>
            <person name="Steindorff A."/>
            <person name="Ohm R."/>
            <person name="Martin F."/>
            <person name="Silar P."/>
            <person name="Natvig D."/>
            <person name="Lalanne C."/>
            <person name="Gautier V."/>
            <person name="Ament-velasquez S.L."/>
            <person name="Kruys A."/>
            <person name="Hutchinson M.I."/>
            <person name="Powell A.J."/>
            <person name="Barry K."/>
            <person name="Miller A.N."/>
            <person name="Grigoriev I.V."/>
            <person name="Debuchy R."/>
            <person name="Gladieux P."/>
            <person name="Thoren M.H."/>
            <person name="Johannesson H."/>
        </authorList>
    </citation>
    <scope>NUCLEOTIDE SEQUENCE</scope>
    <source>
        <strain evidence="3">CBS 232.78</strain>
    </source>
</reference>
<keyword evidence="1" id="KW-0539">Nucleus</keyword>
<feature type="compositionally biased region" description="Polar residues" evidence="2">
    <location>
        <begin position="1"/>
        <end position="11"/>
    </location>
</feature>
<feature type="region of interest" description="Disordered" evidence="2">
    <location>
        <begin position="287"/>
        <end position="308"/>
    </location>
</feature>
<dbReference type="Pfam" id="PF11951">
    <property type="entry name" value="Fungal_trans_2"/>
    <property type="match status" value="1"/>
</dbReference>
<accession>A0AAE0NUB2</accession>
<dbReference type="PANTHER" id="PTHR37540">
    <property type="entry name" value="TRANSCRIPTION FACTOR (ACR-2), PUTATIVE-RELATED-RELATED"/>
    <property type="match status" value="1"/>
</dbReference>
<sequence>MKIQFVDQSQPANRASQRQRHAHAAREAHARTRRLRTAEYQAQQQLRAGQDGAIASTSSSDAALGEALESGPEEKAILPTVPLPSPVGGILGSAHRDPFDAFAVPFKPVEHFLLDHYVQAVLPDLNAQCPVLSNPRNARVQMDHDWVRRLALVDTGSISGIFLAACRHLSTNGCVQHHDHVVHMATEYKLTCIRSLNEAISTESSRRRDGQEGLVISDATITKVLLLAMDEIALGDFSTTLRHLRGAAKMVELNGGSIDHYLGQLLHELLGDKSLLRQGGDIVEDEAIGDASSSVVGDGENGESSGPA</sequence>
<proteinExistence type="predicted"/>
<evidence type="ECO:0000313" key="3">
    <source>
        <dbReference type="EMBL" id="KAK3387826.1"/>
    </source>
</evidence>
<dbReference type="InterPro" id="IPR021858">
    <property type="entry name" value="Fun_TF"/>
</dbReference>
<evidence type="ECO:0000313" key="4">
    <source>
        <dbReference type="Proteomes" id="UP001285441"/>
    </source>
</evidence>
<gene>
    <name evidence="3" type="ORF">B0H63DRAFT_521847</name>
</gene>
<protein>
    <submittedName>
        <fullName evidence="3">Uncharacterized protein</fullName>
    </submittedName>
</protein>
<evidence type="ECO:0000256" key="2">
    <source>
        <dbReference type="SAM" id="MobiDB-lite"/>
    </source>
</evidence>
<dbReference type="EMBL" id="JAULSW010000003">
    <property type="protein sequence ID" value="KAK3387826.1"/>
    <property type="molecule type" value="Genomic_DNA"/>
</dbReference>
<reference evidence="3" key="1">
    <citation type="journal article" date="2023" name="Mol. Phylogenet. Evol.">
        <title>Genome-scale phylogeny and comparative genomics of the fungal order Sordariales.</title>
        <authorList>
            <person name="Hensen N."/>
            <person name="Bonometti L."/>
            <person name="Westerberg I."/>
            <person name="Brannstrom I.O."/>
            <person name="Guillou S."/>
            <person name="Cros-Aarteil S."/>
            <person name="Calhoun S."/>
            <person name="Haridas S."/>
            <person name="Kuo A."/>
            <person name="Mondo S."/>
            <person name="Pangilinan J."/>
            <person name="Riley R."/>
            <person name="LaButti K."/>
            <person name="Andreopoulos B."/>
            <person name="Lipzen A."/>
            <person name="Chen C."/>
            <person name="Yan M."/>
            <person name="Daum C."/>
            <person name="Ng V."/>
            <person name="Clum A."/>
            <person name="Steindorff A."/>
            <person name="Ohm R.A."/>
            <person name="Martin F."/>
            <person name="Silar P."/>
            <person name="Natvig D.O."/>
            <person name="Lalanne C."/>
            <person name="Gautier V."/>
            <person name="Ament-Velasquez S.L."/>
            <person name="Kruys A."/>
            <person name="Hutchinson M.I."/>
            <person name="Powell A.J."/>
            <person name="Barry K."/>
            <person name="Miller A.N."/>
            <person name="Grigoriev I.V."/>
            <person name="Debuchy R."/>
            <person name="Gladieux P."/>
            <person name="Hiltunen Thoren M."/>
            <person name="Johannesson H."/>
        </authorList>
    </citation>
    <scope>NUCLEOTIDE SEQUENCE</scope>
    <source>
        <strain evidence="3">CBS 232.78</strain>
    </source>
</reference>
<keyword evidence="4" id="KW-1185">Reference proteome</keyword>
<dbReference type="Proteomes" id="UP001285441">
    <property type="component" value="Unassembled WGS sequence"/>
</dbReference>
<feature type="region of interest" description="Disordered" evidence="2">
    <location>
        <begin position="1"/>
        <end position="71"/>
    </location>
</feature>
<dbReference type="AlphaFoldDB" id="A0AAE0NUB2"/>
<comment type="caution">
    <text evidence="3">The sequence shown here is derived from an EMBL/GenBank/DDBJ whole genome shotgun (WGS) entry which is preliminary data.</text>
</comment>
<organism evidence="3 4">
    <name type="scientific">Podospora didyma</name>
    <dbReference type="NCBI Taxonomy" id="330526"/>
    <lineage>
        <taxon>Eukaryota</taxon>
        <taxon>Fungi</taxon>
        <taxon>Dikarya</taxon>
        <taxon>Ascomycota</taxon>
        <taxon>Pezizomycotina</taxon>
        <taxon>Sordariomycetes</taxon>
        <taxon>Sordariomycetidae</taxon>
        <taxon>Sordariales</taxon>
        <taxon>Podosporaceae</taxon>
        <taxon>Podospora</taxon>
    </lineage>
</organism>
<dbReference type="PANTHER" id="PTHR37540:SF5">
    <property type="entry name" value="TRANSCRIPTION FACTOR DOMAIN-CONTAINING PROTEIN"/>
    <property type="match status" value="1"/>
</dbReference>
<evidence type="ECO:0000256" key="1">
    <source>
        <dbReference type="ARBA" id="ARBA00023242"/>
    </source>
</evidence>